<reference evidence="3 4" key="1">
    <citation type="submission" date="2023-12" db="EMBL/GenBank/DDBJ databases">
        <title>Genome comparison identifies genes involved in endophytic behavior of Lysinibacillus irui and provides insights into its role as a plant-growth promoting bacterium.</title>
        <authorList>
            <person name="Hilario S."/>
            <person name="Matos I."/>
            <person name="Goncalves M.F.M."/>
            <person name="Pardo C.A."/>
            <person name="Santos M.J."/>
        </authorList>
    </citation>
    <scope>NUCLEOTIDE SEQUENCE [LARGE SCALE GENOMIC DNA]</scope>
    <source>
        <strain evidence="3 4">B3</strain>
    </source>
</reference>
<evidence type="ECO:0000313" key="3">
    <source>
        <dbReference type="EMBL" id="MEA0975960.1"/>
    </source>
</evidence>
<name>A0ABU5NIU9_9BACI</name>
<dbReference type="InterPro" id="IPR004843">
    <property type="entry name" value="Calcineurin-like_PHP"/>
</dbReference>
<proteinExistence type="predicted"/>
<dbReference type="InterPro" id="IPR027417">
    <property type="entry name" value="P-loop_NTPase"/>
</dbReference>
<dbReference type="PANTHER" id="PTHR31302:SF0">
    <property type="entry name" value="TRANSMEMBRANE PROTEIN WITH METALLOPHOSPHOESTERASE DOMAIN"/>
    <property type="match status" value="1"/>
</dbReference>
<dbReference type="Gene3D" id="3.60.21.10">
    <property type="match status" value="1"/>
</dbReference>
<evidence type="ECO:0000259" key="2">
    <source>
        <dbReference type="Pfam" id="PF00149"/>
    </source>
</evidence>
<comment type="caution">
    <text evidence="3">The sequence shown here is derived from an EMBL/GenBank/DDBJ whole genome shotgun (WGS) entry which is preliminary data.</text>
</comment>
<evidence type="ECO:0000313" key="4">
    <source>
        <dbReference type="Proteomes" id="UP001289615"/>
    </source>
</evidence>
<dbReference type="Proteomes" id="UP001289615">
    <property type="component" value="Unassembled WGS sequence"/>
</dbReference>
<protein>
    <submittedName>
        <fullName evidence="3">Metallophosphoesterase</fullName>
    </submittedName>
</protein>
<dbReference type="InterPro" id="IPR029052">
    <property type="entry name" value="Metallo-depent_PP-like"/>
</dbReference>
<organism evidence="3 4">
    <name type="scientific">Lysinibacillus irui</name>
    <dbReference type="NCBI Taxonomy" id="2998077"/>
    <lineage>
        <taxon>Bacteria</taxon>
        <taxon>Bacillati</taxon>
        <taxon>Bacillota</taxon>
        <taxon>Bacilli</taxon>
        <taxon>Bacillales</taxon>
        <taxon>Bacillaceae</taxon>
        <taxon>Lysinibacillus</taxon>
    </lineage>
</organism>
<gene>
    <name evidence="3" type="ORF">U6C28_06565</name>
</gene>
<dbReference type="PANTHER" id="PTHR31302">
    <property type="entry name" value="TRANSMEMBRANE PROTEIN WITH METALLOPHOSPHOESTERASE DOMAIN-RELATED"/>
    <property type="match status" value="1"/>
</dbReference>
<keyword evidence="4" id="KW-1185">Reference proteome</keyword>
<dbReference type="EMBL" id="JAXUIA010000003">
    <property type="protein sequence ID" value="MEA0975960.1"/>
    <property type="molecule type" value="Genomic_DNA"/>
</dbReference>
<accession>A0ABU5NIU9</accession>
<dbReference type="InterPro" id="IPR051158">
    <property type="entry name" value="Metallophosphoesterase_sf"/>
</dbReference>
<dbReference type="Gene3D" id="3.40.50.300">
    <property type="entry name" value="P-loop containing nucleotide triphosphate hydrolases"/>
    <property type="match status" value="1"/>
</dbReference>
<sequence length="1029" mass="120903">MRIIHLSDIHFSKNHQNKILEIKEAFLKSVKSTVIGEEDVLILVAGDIANWGLKEEYENIAKPFFEELKNILVENGPIKVDFLFIPGNHDCNFSDPDAEVMRELLIKQVKEKNELFFNEKIKESIIIQKDFNDFANDFHSNWMNIESIYSNDLVSLLCYKNKLNLLVLNTAWITTKNEKAGEMYFIESLLKEAIEKIEYPTLTIMHHPTHWLEPNNKRNIDKLIQSVSSVVISGHEHSKTEILNKNMQTNTETLFIEGSCLQELGNDFISEYNVITIKEGEMELNNNLFSYEDKIYKRVQNGDFKYKIVNLNANKVVNEIVINQDFDAKINELGIVISHPRKKDVNLNDLFVFPDVEEIIKLDKEQELIENINISEVLDYNEESVILFSGEKDSGKSTLIKMLFKYKYGEDLYPMVVNAEDIKKDHTYNTENFITYNFNYTYEKEGIDEYLQLSKSKRILFIEDWNKALFNEEAKNRFLVNAVKYFSQVILFIDSESSPTNYFISGDLKIRQFKILEFGHVKRDELIEKWINLGQEDYIERAKLLNEIDRYKRAMEPILKNGFVPKYPLYLLVMLNSIETRNSHDLEKSSNGYYFEVLIKDSLINLELEFNQIEKLYEYLTNFAYFLLKQDGNFTDLDEWKYFHNNHLELYDMSRDQLEFSTLKSKLIKAKVIRGKDSCYQFYYPYVFNYFVAQYYARNLTEDKVQNELLELTNNIHITENANILMFLTHLSKDKYIIECVITSASILLEEVEPSRLEKDIDEINKLCEEIFIPQVNADLDAYENRKKLNERLDEIEQEQRINVNQEIASDLLEVERVESDEIEVMNNINTINKSFKMLEVLGQILRNYYGSLKGPEKYELSKHHFNLGLRLNKWIINQIENAAPMLYDSIASILSNKNNVSREKAISIANQFIYILASIITRNNIWKIVNSGGTPDLNNTYIRISDEENSVAVNLITLLIKIEYYEEFPYKQLDKFVKYNISNVIVMKIVRDVVKRYIYLNELTYNDKQKICQIAHLKLSPKAIGMKK</sequence>
<dbReference type="RefSeq" id="WP_322611090.1">
    <property type="nucleotide sequence ID" value="NZ_JAXLNX010000006.1"/>
</dbReference>
<evidence type="ECO:0000256" key="1">
    <source>
        <dbReference type="SAM" id="Coils"/>
    </source>
</evidence>
<feature type="coiled-coil region" evidence="1">
    <location>
        <begin position="779"/>
        <end position="806"/>
    </location>
</feature>
<dbReference type="SUPFAM" id="SSF52540">
    <property type="entry name" value="P-loop containing nucleoside triphosphate hydrolases"/>
    <property type="match status" value="1"/>
</dbReference>
<feature type="domain" description="Calcineurin-like phosphoesterase" evidence="2">
    <location>
        <begin position="1"/>
        <end position="238"/>
    </location>
</feature>
<dbReference type="Pfam" id="PF00149">
    <property type="entry name" value="Metallophos"/>
    <property type="match status" value="1"/>
</dbReference>
<keyword evidence="1" id="KW-0175">Coiled coil</keyword>
<dbReference type="SUPFAM" id="SSF56300">
    <property type="entry name" value="Metallo-dependent phosphatases"/>
    <property type="match status" value="1"/>
</dbReference>